<evidence type="ECO:0000259" key="8">
    <source>
        <dbReference type="PROSITE" id="PS50879"/>
    </source>
</evidence>
<evidence type="ECO:0000256" key="2">
    <source>
        <dbReference type="ARBA" id="ARBA00005300"/>
    </source>
</evidence>
<reference evidence="9 11" key="1">
    <citation type="journal article" date="2019" name="Sci. Rep.">
        <title>Orb-weaving spider Araneus ventricosus genome elucidates the spidroin gene catalogue.</title>
        <authorList>
            <person name="Kono N."/>
            <person name="Nakamura H."/>
            <person name="Ohtoshi R."/>
            <person name="Moran D.A.P."/>
            <person name="Shinohara A."/>
            <person name="Yoshida Y."/>
            <person name="Fujiwara M."/>
            <person name="Mori M."/>
            <person name="Tomita M."/>
            <person name="Arakawa K."/>
        </authorList>
    </citation>
    <scope>NUCLEOTIDE SEQUENCE [LARGE SCALE GENOMIC DNA]</scope>
</reference>
<name>A0A4Y2UHC9_ARAVE</name>
<dbReference type="Pfam" id="PF00075">
    <property type="entry name" value="RNase_H"/>
    <property type="match status" value="1"/>
</dbReference>
<organism evidence="9 11">
    <name type="scientific">Araneus ventricosus</name>
    <name type="common">Orbweaver spider</name>
    <name type="synonym">Epeira ventricosa</name>
    <dbReference type="NCBI Taxonomy" id="182803"/>
    <lineage>
        <taxon>Eukaryota</taxon>
        <taxon>Metazoa</taxon>
        <taxon>Ecdysozoa</taxon>
        <taxon>Arthropoda</taxon>
        <taxon>Chelicerata</taxon>
        <taxon>Arachnida</taxon>
        <taxon>Araneae</taxon>
        <taxon>Araneomorphae</taxon>
        <taxon>Entelegynae</taxon>
        <taxon>Araneoidea</taxon>
        <taxon>Araneidae</taxon>
        <taxon>Araneus</taxon>
    </lineage>
</organism>
<dbReference type="SUPFAM" id="SSF53098">
    <property type="entry name" value="Ribonuclease H-like"/>
    <property type="match status" value="1"/>
</dbReference>
<evidence type="ECO:0000256" key="6">
    <source>
        <dbReference type="ARBA" id="ARBA00022759"/>
    </source>
</evidence>
<keyword evidence="5" id="KW-0479">Metal-binding</keyword>
<dbReference type="InterPro" id="IPR050092">
    <property type="entry name" value="RNase_H"/>
</dbReference>
<dbReference type="GO" id="GO:0043137">
    <property type="term" value="P:DNA replication, removal of RNA primer"/>
    <property type="evidence" value="ECO:0007669"/>
    <property type="project" value="TreeGrafter"/>
</dbReference>
<comment type="caution">
    <text evidence="9">The sequence shown here is derived from an EMBL/GenBank/DDBJ whole genome shotgun (WGS) entry which is preliminary data.</text>
</comment>
<evidence type="ECO:0000256" key="7">
    <source>
        <dbReference type="ARBA" id="ARBA00022801"/>
    </source>
</evidence>
<dbReference type="AlphaFoldDB" id="A0A4Y2UHC9"/>
<dbReference type="CDD" id="cd09276">
    <property type="entry name" value="Rnase_HI_RT_non_LTR"/>
    <property type="match status" value="1"/>
</dbReference>
<dbReference type="InterPro" id="IPR002156">
    <property type="entry name" value="RNaseH_domain"/>
</dbReference>
<comment type="catalytic activity">
    <reaction evidence="1">
        <text>Endonucleolytic cleavage to 5'-phosphomonoester.</text>
        <dbReference type="EC" id="3.1.26.4"/>
    </reaction>
</comment>
<evidence type="ECO:0000256" key="5">
    <source>
        <dbReference type="ARBA" id="ARBA00022723"/>
    </source>
</evidence>
<gene>
    <name evidence="9" type="ORF">AVEN_234740_1</name>
    <name evidence="10" type="ORF">AVEN_37247_1</name>
</gene>
<dbReference type="PROSITE" id="PS50879">
    <property type="entry name" value="RNASE_H_1"/>
    <property type="match status" value="1"/>
</dbReference>
<dbReference type="InterPro" id="IPR036397">
    <property type="entry name" value="RNaseH_sf"/>
</dbReference>
<dbReference type="Gene3D" id="3.30.420.10">
    <property type="entry name" value="Ribonuclease H-like superfamily/Ribonuclease H"/>
    <property type="match status" value="1"/>
</dbReference>
<dbReference type="EC" id="3.1.26.4" evidence="3"/>
<feature type="domain" description="RNase H type-1" evidence="8">
    <location>
        <begin position="87"/>
        <end position="217"/>
    </location>
</feature>
<dbReference type="InterPro" id="IPR012337">
    <property type="entry name" value="RNaseH-like_sf"/>
</dbReference>
<proteinExistence type="inferred from homology"/>
<dbReference type="Proteomes" id="UP000499080">
    <property type="component" value="Unassembled WGS sequence"/>
</dbReference>
<dbReference type="PANTHER" id="PTHR10642:SF26">
    <property type="entry name" value="RIBONUCLEASE H1"/>
    <property type="match status" value="1"/>
</dbReference>
<evidence type="ECO:0000256" key="3">
    <source>
        <dbReference type="ARBA" id="ARBA00012180"/>
    </source>
</evidence>
<comment type="similarity">
    <text evidence="2">Belongs to the RNase H family.</text>
</comment>
<dbReference type="OrthoDB" id="6774133at2759"/>
<dbReference type="EMBL" id="BGPR01035977">
    <property type="protein sequence ID" value="GBO11036.1"/>
    <property type="molecule type" value="Genomic_DNA"/>
</dbReference>
<keyword evidence="11" id="KW-1185">Reference proteome</keyword>
<dbReference type="PANTHER" id="PTHR10642">
    <property type="entry name" value="RIBONUCLEASE H1"/>
    <property type="match status" value="1"/>
</dbReference>
<dbReference type="GO" id="GO:0046872">
    <property type="term" value="F:metal ion binding"/>
    <property type="evidence" value="ECO:0007669"/>
    <property type="project" value="UniProtKB-KW"/>
</dbReference>
<sequence>MILNFVHFLFDCRRRGNHSYLCFFTRINLTLSELNLLYLRPTLQPNNTFPPWEIPDIEYLNPFKTFKKSDTTDVINQKIFLEHRQYYQDSIPIYTDGSKSAAHVSFAVVFPDKTISFTLHSSCSVFTAEALAVLFALEEISDRLQRNFIIYTDSLSVLQSLKSFYPHPHNHPVVLNILDLFNKLALRGFNIMFCWVPSHVGILGNEQADRAAKSAVVPISIGIPGGDLKKHVEMYLHTKWQEQWDLETDNKLHTLKPLVQPWPSLANRKADTLITRLRIGHTRFTHLHLLFGEEPPMCSSCNCRMSVHHILLECPNFYIQRLQFFQTSSISLSNVLGITPHVQIFAFLRSINFYSQI</sequence>
<dbReference type="GO" id="GO:0003676">
    <property type="term" value="F:nucleic acid binding"/>
    <property type="evidence" value="ECO:0007669"/>
    <property type="project" value="InterPro"/>
</dbReference>
<accession>A0A4Y2UHC9</accession>
<evidence type="ECO:0000256" key="4">
    <source>
        <dbReference type="ARBA" id="ARBA00022722"/>
    </source>
</evidence>
<evidence type="ECO:0000313" key="10">
    <source>
        <dbReference type="EMBL" id="GBO11037.1"/>
    </source>
</evidence>
<keyword evidence="4" id="KW-0540">Nuclease</keyword>
<evidence type="ECO:0000313" key="9">
    <source>
        <dbReference type="EMBL" id="GBO11036.1"/>
    </source>
</evidence>
<protein>
    <recommendedName>
        <fullName evidence="3">ribonuclease H</fullName>
        <ecNumber evidence="3">3.1.26.4</ecNumber>
    </recommendedName>
</protein>
<keyword evidence="6" id="KW-0255">Endonuclease</keyword>
<dbReference type="GO" id="GO:0004523">
    <property type="term" value="F:RNA-DNA hybrid ribonuclease activity"/>
    <property type="evidence" value="ECO:0007669"/>
    <property type="project" value="UniProtKB-EC"/>
</dbReference>
<keyword evidence="7" id="KW-0378">Hydrolase</keyword>
<evidence type="ECO:0000313" key="11">
    <source>
        <dbReference type="Proteomes" id="UP000499080"/>
    </source>
</evidence>
<dbReference type="EMBL" id="BGPR01035978">
    <property type="protein sequence ID" value="GBO11037.1"/>
    <property type="molecule type" value="Genomic_DNA"/>
</dbReference>
<evidence type="ECO:0000256" key="1">
    <source>
        <dbReference type="ARBA" id="ARBA00000077"/>
    </source>
</evidence>